<name>A0A7J9IJV8_9ROSI</name>
<protein>
    <recommendedName>
        <fullName evidence="3">DUF4283 domain-containing protein</fullName>
    </recommendedName>
</protein>
<accession>A0A7J9IJV8</accession>
<evidence type="ECO:0000313" key="1">
    <source>
        <dbReference type="EMBL" id="MBA0822123.1"/>
    </source>
</evidence>
<comment type="caution">
    <text evidence="1">The sequence shown here is derived from an EMBL/GenBank/DDBJ whole genome shotgun (WGS) entry which is preliminary data.</text>
</comment>
<dbReference type="InterPro" id="IPR040256">
    <property type="entry name" value="At4g02000-like"/>
</dbReference>
<evidence type="ECO:0008006" key="3">
    <source>
        <dbReference type="Google" id="ProtNLM"/>
    </source>
</evidence>
<sequence length="204" mass="23002">FWDLRLRKFGSDKISIVLVEFVVISSPIGDIDLSDGDKAQSAEDCITKKVRLKEQGIEPDVGMAVDPNLDPPLSWKERLVGKGFVESKNGNVVASLGVEDYFDFEDGDIKRSFVNGIPLIVFSERVQHLLVKDMADTGPWVIYGQYLTVQPWTIDFNPAQPYPSVVMSWIHFPGLPGHMYNRKILWDIEAMVGKVTKLDFKTDV</sequence>
<feature type="non-terminal residue" evidence="1">
    <location>
        <position position="1"/>
    </location>
</feature>
<keyword evidence="2" id="KW-1185">Reference proteome</keyword>
<gene>
    <name evidence="1" type="ORF">Goarm_018938</name>
</gene>
<feature type="non-terminal residue" evidence="1">
    <location>
        <position position="204"/>
    </location>
</feature>
<dbReference type="AlphaFoldDB" id="A0A7J9IJV8"/>
<dbReference type="PANTHER" id="PTHR31286">
    <property type="entry name" value="GLYCINE-RICH CELL WALL STRUCTURAL PROTEIN 1.8-LIKE"/>
    <property type="match status" value="1"/>
</dbReference>
<dbReference type="EMBL" id="JABFAE010000001">
    <property type="protein sequence ID" value="MBA0822123.1"/>
    <property type="molecule type" value="Genomic_DNA"/>
</dbReference>
<reference evidence="1 2" key="1">
    <citation type="journal article" date="2019" name="Genome Biol. Evol.">
        <title>Insights into the evolution of the New World diploid cottons (Gossypium, subgenus Houzingenia) based on genome sequencing.</title>
        <authorList>
            <person name="Grover C.E."/>
            <person name="Arick M.A. 2nd"/>
            <person name="Thrash A."/>
            <person name="Conover J.L."/>
            <person name="Sanders W.S."/>
            <person name="Peterson D.G."/>
            <person name="Frelichowski J.E."/>
            <person name="Scheffler J.A."/>
            <person name="Scheffler B.E."/>
            <person name="Wendel J.F."/>
        </authorList>
    </citation>
    <scope>NUCLEOTIDE SEQUENCE [LARGE SCALE GENOMIC DNA]</scope>
    <source>
        <strain evidence="1">6</strain>
        <tissue evidence="1">Leaf</tissue>
    </source>
</reference>
<dbReference type="Proteomes" id="UP000593575">
    <property type="component" value="Unassembled WGS sequence"/>
</dbReference>
<dbReference type="PANTHER" id="PTHR31286:SF173">
    <property type="entry name" value="DUF4283 DOMAIN-CONTAINING PROTEIN"/>
    <property type="match status" value="1"/>
</dbReference>
<proteinExistence type="predicted"/>
<evidence type="ECO:0000313" key="2">
    <source>
        <dbReference type="Proteomes" id="UP000593575"/>
    </source>
</evidence>
<organism evidence="1 2">
    <name type="scientific">Gossypium armourianum</name>
    <dbReference type="NCBI Taxonomy" id="34283"/>
    <lineage>
        <taxon>Eukaryota</taxon>
        <taxon>Viridiplantae</taxon>
        <taxon>Streptophyta</taxon>
        <taxon>Embryophyta</taxon>
        <taxon>Tracheophyta</taxon>
        <taxon>Spermatophyta</taxon>
        <taxon>Magnoliopsida</taxon>
        <taxon>eudicotyledons</taxon>
        <taxon>Gunneridae</taxon>
        <taxon>Pentapetalae</taxon>
        <taxon>rosids</taxon>
        <taxon>malvids</taxon>
        <taxon>Malvales</taxon>
        <taxon>Malvaceae</taxon>
        <taxon>Malvoideae</taxon>
        <taxon>Gossypium</taxon>
    </lineage>
</organism>